<accession>A0ABQ1HU94</accession>
<reference evidence="3" key="1">
    <citation type="journal article" date="2019" name="Int. J. Syst. Evol. Microbiol.">
        <title>The Global Catalogue of Microorganisms (GCM) 10K type strain sequencing project: providing services to taxonomists for standard genome sequencing and annotation.</title>
        <authorList>
            <consortium name="The Broad Institute Genomics Platform"/>
            <consortium name="The Broad Institute Genome Sequencing Center for Infectious Disease"/>
            <person name="Wu L."/>
            <person name="Ma J."/>
        </authorList>
    </citation>
    <scope>NUCLEOTIDE SEQUENCE [LARGE SCALE GENOMIC DNA]</scope>
    <source>
        <strain evidence="3">CCM 4175</strain>
    </source>
</reference>
<organism evidence="2 3">
    <name type="scientific">Staphylococcus muscae</name>
    <dbReference type="NCBI Taxonomy" id="1294"/>
    <lineage>
        <taxon>Bacteria</taxon>
        <taxon>Bacillati</taxon>
        <taxon>Bacillota</taxon>
        <taxon>Bacilli</taxon>
        <taxon>Bacillales</taxon>
        <taxon>Staphylococcaceae</taxon>
        <taxon>Staphylococcus</taxon>
    </lineage>
</organism>
<keyword evidence="1" id="KW-0472">Membrane</keyword>
<gene>
    <name evidence="2" type="ORF">GCM10007183_09880</name>
</gene>
<proteinExistence type="predicted"/>
<sequence length="60" mass="7006">MTHKGLTAFKKVKLFTISIIILLYITLFNFVLYAINKKGIAYAFKRFYDEGALRESKKTK</sequence>
<comment type="caution">
    <text evidence="2">The sequence shown here is derived from an EMBL/GenBank/DDBJ whole genome shotgun (WGS) entry which is preliminary data.</text>
</comment>
<name>A0ABQ1HU94_9STAP</name>
<keyword evidence="1" id="KW-0812">Transmembrane</keyword>
<dbReference type="Proteomes" id="UP000652995">
    <property type="component" value="Unassembled WGS sequence"/>
</dbReference>
<keyword evidence="3" id="KW-1185">Reference proteome</keyword>
<dbReference type="EMBL" id="BMCB01000004">
    <property type="protein sequence ID" value="GGA87719.1"/>
    <property type="molecule type" value="Genomic_DNA"/>
</dbReference>
<protein>
    <submittedName>
        <fullName evidence="2">Uncharacterized protein</fullName>
    </submittedName>
</protein>
<feature type="transmembrane region" description="Helical" evidence="1">
    <location>
        <begin position="12"/>
        <end position="35"/>
    </location>
</feature>
<keyword evidence="1" id="KW-1133">Transmembrane helix</keyword>
<evidence type="ECO:0000256" key="1">
    <source>
        <dbReference type="SAM" id="Phobius"/>
    </source>
</evidence>
<evidence type="ECO:0000313" key="3">
    <source>
        <dbReference type="Proteomes" id="UP000652995"/>
    </source>
</evidence>
<evidence type="ECO:0000313" key="2">
    <source>
        <dbReference type="EMBL" id="GGA87719.1"/>
    </source>
</evidence>